<keyword evidence="1" id="KW-0732">Signal</keyword>
<comment type="caution">
    <text evidence="2">The sequence shown here is derived from an EMBL/GenBank/DDBJ whole genome shotgun (WGS) entry which is preliminary data.</text>
</comment>
<dbReference type="Proteomes" id="UP000823941">
    <property type="component" value="Chromosome 9"/>
</dbReference>
<protein>
    <submittedName>
        <fullName evidence="2">Uncharacterized protein</fullName>
    </submittedName>
</protein>
<organism evidence="2 3">
    <name type="scientific">Plutella xylostella</name>
    <name type="common">Diamondback moth</name>
    <name type="synonym">Plutella maculipennis</name>
    <dbReference type="NCBI Taxonomy" id="51655"/>
    <lineage>
        <taxon>Eukaryota</taxon>
        <taxon>Metazoa</taxon>
        <taxon>Ecdysozoa</taxon>
        <taxon>Arthropoda</taxon>
        <taxon>Hexapoda</taxon>
        <taxon>Insecta</taxon>
        <taxon>Pterygota</taxon>
        <taxon>Neoptera</taxon>
        <taxon>Endopterygota</taxon>
        <taxon>Lepidoptera</taxon>
        <taxon>Glossata</taxon>
        <taxon>Ditrysia</taxon>
        <taxon>Yponomeutoidea</taxon>
        <taxon>Plutellidae</taxon>
        <taxon>Plutella</taxon>
    </lineage>
</organism>
<dbReference type="EMBL" id="JAHIBW010000009">
    <property type="protein sequence ID" value="KAG7307810.1"/>
    <property type="molecule type" value="Genomic_DNA"/>
</dbReference>
<gene>
    <name evidence="2" type="ORF">JYU34_006407</name>
</gene>
<sequence length="126" mass="13895">MAARIIMCTMVLSLVALVVSSPAAGRGSVAERPSGQPEFSSANLSYDELVFILKNRNSKTGMKPPKTFSPCARAILSCCTDKKLKTKCSEDMGCGAHFFDDNPCDEKFVVEALRAAKIFYRQFFKR</sequence>
<feature type="chain" id="PRO_5046145106" evidence="1">
    <location>
        <begin position="26"/>
        <end position="126"/>
    </location>
</feature>
<evidence type="ECO:0000256" key="1">
    <source>
        <dbReference type="SAM" id="SignalP"/>
    </source>
</evidence>
<keyword evidence="3" id="KW-1185">Reference proteome</keyword>
<reference evidence="2 3" key="1">
    <citation type="submission" date="2021-06" db="EMBL/GenBank/DDBJ databases">
        <title>A haploid diamondback moth (Plutella xylostella L.) genome assembly resolves 31 chromosomes and identifies a diamide resistance mutation.</title>
        <authorList>
            <person name="Ward C.M."/>
            <person name="Perry K.D."/>
            <person name="Baker G."/>
            <person name="Powis K."/>
            <person name="Heckel D.G."/>
            <person name="Baxter S.W."/>
        </authorList>
    </citation>
    <scope>NUCLEOTIDE SEQUENCE [LARGE SCALE GENOMIC DNA]</scope>
    <source>
        <strain evidence="2 3">LV</strain>
        <tissue evidence="2">Single pupa</tissue>
    </source>
</reference>
<proteinExistence type="predicted"/>
<accession>A0ABQ7QRW7</accession>
<evidence type="ECO:0000313" key="2">
    <source>
        <dbReference type="EMBL" id="KAG7307810.1"/>
    </source>
</evidence>
<name>A0ABQ7QRW7_PLUXY</name>
<feature type="signal peptide" evidence="1">
    <location>
        <begin position="1"/>
        <end position="25"/>
    </location>
</feature>
<evidence type="ECO:0000313" key="3">
    <source>
        <dbReference type="Proteomes" id="UP000823941"/>
    </source>
</evidence>